<dbReference type="Pfam" id="PF26144">
    <property type="entry name" value="ACL_Hsps-like"/>
    <property type="match status" value="1"/>
</dbReference>
<organism evidence="4 5">
    <name type="scientific">Buddleja alternifolia</name>
    <dbReference type="NCBI Taxonomy" id="168488"/>
    <lineage>
        <taxon>Eukaryota</taxon>
        <taxon>Viridiplantae</taxon>
        <taxon>Streptophyta</taxon>
        <taxon>Embryophyta</taxon>
        <taxon>Tracheophyta</taxon>
        <taxon>Spermatophyta</taxon>
        <taxon>Magnoliopsida</taxon>
        <taxon>eudicotyledons</taxon>
        <taxon>Gunneridae</taxon>
        <taxon>Pentapetalae</taxon>
        <taxon>asterids</taxon>
        <taxon>lamiids</taxon>
        <taxon>Lamiales</taxon>
        <taxon>Scrophulariaceae</taxon>
        <taxon>Buddlejeae</taxon>
        <taxon>Buddleja</taxon>
    </lineage>
</organism>
<dbReference type="InterPro" id="IPR058937">
    <property type="entry name" value="ACL_Hsps-like_put"/>
</dbReference>
<keyword evidence="1" id="KW-1133">Transmembrane helix</keyword>
<dbReference type="CDD" id="cd06464">
    <property type="entry name" value="ACD_sHsps-like"/>
    <property type="match status" value="1"/>
</dbReference>
<evidence type="ECO:0000256" key="1">
    <source>
        <dbReference type="SAM" id="Phobius"/>
    </source>
</evidence>
<feature type="domain" description="DUF8041" evidence="3">
    <location>
        <begin position="94"/>
        <end position="260"/>
    </location>
</feature>
<dbReference type="EMBL" id="WHWC01000009">
    <property type="protein sequence ID" value="KAG8376882.1"/>
    <property type="molecule type" value="Genomic_DNA"/>
</dbReference>
<sequence>MGDTLLTALSMENHHPSTLLSMDSSASSSHDELDLEMNRHVVLTRPPDINLPLSAERSPPPQPWNPEHCDILDVGLGTQIYTETFLSVPKVGRKCAKRIDSIWGAWFFFSFYFKPVLNEKSKAKIIRDGNGVSGFDKSDLQLDTFMVQHDMENMYMWVFKERPENALGKMQLRSYMNGHSRQGERPFPFSVDKGFVRSHRMQRKHYRGLSNPQCVHGVEVVHAPSLTNLDEDDRKRWMELTGRDVKFTIPSEASDYGSWRNLPNTDFELEKPPPPMKANNPHPQAKKLLNGSVLNLSTQLANHSNGDVLDLSPVSNKRKKDFLNNNDECYLAVNVPDRIIPDLEVHPNEPHWLNEFNGVLRNIYGPVTAAKTVYEDEQGYLILISLPFVDLQRVKVSWRNTPTHGIIKVSCTSTSRAPFIKRHNRTFKLTDPSSEHCPAGDFVREIPLSTRIPEDAKIEAYYDGPGTVLEILVPKLREGPEEHECLCNRAGQIMNLIFVVFCVEALSALVIGFHVSDLSTTAFGMEAYI</sequence>
<evidence type="ECO:0008006" key="6">
    <source>
        <dbReference type="Google" id="ProtNLM"/>
    </source>
</evidence>
<comment type="caution">
    <text evidence="4">The sequence shown here is derived from an EMBL/GenBank/DDBJ whole genome shotgun (WGS) entry which is preliminary data.</text>
</comment>
<proteinExistence type="predicted"/>
<name>A0AAV6X900_9LAMI</name>
<keyword evidence="1" id="KW-0812">Transmembrane</keyword>
<protein>
    <recommendedName>
        <fullName evidence="6">HSP20-like chaperones superfamily protein</fullName>
    </recommendedName>
</protein>
<keyword evidence="1" id="KW-0472">Membrane</keyword>
<dbReference type="Pfam" id="PF26145">
    <property type="entry name" value="DUF8041"/>
    <property type="match status" value="1"/>
</dbReference>
<keyword evidence="5" id="KW-1185">Reference proteome</keyword>
<gene>
    <name evidence="4" type="ORF">BUALT_Bualt09G0110300</name>
</gene>
<feature type="domain" description="Hsps-like putative alpha-crystallin-like" evidence="2">
    <location>
        <begin position="367"/>
        <end position="475"/>
    </location>
</feature>
<evidence type="ECO:0000313" key="4">
    <source>
        <dbReference type="EMBL" id="KAG8376882.1"/>
    </source>
</evidence>
<dbReference type="InterPro" id="IPR008978">
    <property type="entry name" value="HSP20-like_chaperone"/>
</dbReference>
<evidence type="ECO:0000259" key="2">
    <source>
        <dbReference type="Pfam" id="PF26144"/>
    </source>
</evidence>
<dbReference type="PANTHER" id="PTHR33981">
    <property type="entry name" value="EXPRESSED PROTEIN"/>
    <property type="match status" value="1"/>
</dbReference>
<dbReference type="Gene3D" id="2.60.40.790">
    <property type="match status" value="1"/>
</dbReference>
<dbReference type="Proteomes" id="UP000826271">
    <property type="component" value="Unassembled WGS sequence"/>
</dbReference>
<dbReference type="PANTHER" id="PTHR33981:SF3">
    <property type="entry name" value="EXPRESSED PROTEIN"/>
    <property type="match status" value="1"/>
</dbReference>
<dbReference type="AlphaFoldDB" id="A0AAV6X900"/>
<reference evidence="4" key="1">
    <citation type="submission" date="2019-10" db="EMBL/GenBank/DDBJ databases">
        <authorList>
            <person name="Zhang R."/>
            <person name="Pan Y."/>
            <person name="Wang J."/>
            <person name="Ma R."/>
            <person name="Yu S."/>
        </authorList>
    </citation>
    <scope>NUCLEOTIDE SEQUENCE</scope>
    <source>
        <strain evidence="4">LA-IB0</strain>
        <tissue evidence="4">Leaf</tissue>
    </source>
</reference>
<evidence type="ECO:0000313" key="5">
    <source>
        <dbReference type="Proteomes" id="UP000826271"/>
    </source>
</evidence>
<feature type="transmembrane region" description="Helical" evidence="1">
    <location>
        <begin position="493"/>
        <end position="515"/>
    </location>
</feature>
<evidence type="ECO:0000259" key="3">
    <source>
        <dbReference type="Pfam" id="PF26145"/>
    </source>
</evidence>
<dbReference type="InterPro" id="IPR058354">
    <property type="entry name" value="DUF8041"/>
</dbReference>
<accession>A0AAV6X900</accession>